<dbReference type="PANTHER" id="PTHR11505">
    <property type="entry name" value="L1 TRANSPOSABLE ELEMENT-RELATED"/>
    <property type="match status" value="1"/>
</dbReference>
<dbReference type="InterPro" id="IPR019787">
    <property type="entry name" value="Znf_PHD-finger"/>
</dbReference>
<protein>
    <recommendedName>
        <fullName evidence="6">PHD-type domain-containing protein</fullName>
    </recommendedName>
</protein>
<dbReference type="InterPro" id="IPR004244">
    <property type="entry name" value="Transposase_22"/>
</dbReference>
<reference evidence="7" key="2">
    <citation type="submission" date="2022-10" db="EMBL/GenBank/DDBJ databases">
        <authorList>
            <consortium name="ENA_rothamsted_submissions"/>
            <consortium name="culmorum"/>
            <person name="King R."/>
        </authorList>
    </citation>
    <scope>NUCLEOTIDE SEQUENCE</scope>
</reference>
<dbReference type="InterPro" id="IPR001965">
    <property type="entry name" value="Znf_PHD"/>
</dbReference>
<organism evidence="7 8">
    <name type="scientific">Diatraea saccharalis</name>
    <name type="common">sugarcane borer</name>
    <dbReference type="NCBI Taxonomy" id="40085"/>
    <lineage>
        <taxon>Eukaryota</taxon>
        <taxon>Metazoa</taxon>
        <taxon>Ecdysozoa</taxon>
        <taxon>Arthropoda</taxon>
        <taxon>Hexapoda</taxon>
        <taxon>Insecta</taxon>
        <taxon>Pterygota</taxon>
        <taxon>Neoptera</taxon>
        <taxon>Endopterygota</taxon>
        <taxon>Lepidoptera</taxon>
        <taxon>Glossata</taxon>
        <taxon>Ditrysia</taxon>
        <taxon>Pyraloidea</taxon>
        <taxon>Crambidae</taxon>
        <taxon>Crambinae</taxon>
        <taxon>Diatraea</taxon>
    </lineage>
</organism>
<feature type="coiled-coil region" evidence="5">
    <location>
        <begin position="137"/>
        <end position="181"/>
    </location>
</feature>
<keyword evidence="8" id="KW-1185">Reference proteome</keyword>
<keyword evidence="3" id="KW-0862">Zinc</keyword>
<accession>A0A9N9QUB3</accession>
<dbReference type="CDD" id="cd15489">
    <property type="entry name" value="PHD_SF"/>
    <property type="match status" value="1"/>
</dbReference>
<name>A0A9N9QUB3_9NEOP</name>
<dbReference type="Proteomes" id="UP001153714">
    <property type="component" value="Chromosome 11"/>
</dbReference>
<evidence type="ECO:0000256" key="2">
    <source>
        <dbReference type="ARBA" id="ARBA00022771"/>
    </source>
</evidence>
<dbReference type="InterPro" id="IPR057251">
    <property type="entry name" value="FP_C"/>
</dbReference>
<evidence type="ECO:0000259" key="6">
    <source>
        <dbReference type="PROSITE" id="PS50016"/>
    </source>
</evidence>
<evidence type="ECO:0000313" key="8">
    <source>
        <dbReference type="Proteomes" id="UP001153714"/>
    </source>
</evidence>
<sequence>MFTSQCGTCNDTVGHGSECSTCKRRYHFGCGGISERGFNRLGSRRDKWICSNCRDTNVTHSEDASPSATSSRTPVVAKTTLGPKMKLSEVDNGQPSDHDETLKDILAIVTGLQTEFQSFHRIESDLKQVKADVADLKASLDSRIDDISDRVSNLESRISAVENAKTELDHLKKIINVLVEDNNRSEQWVRRSNIQINGIPFKSGENLINVTKRLADRCSFPLKDTDIDFVTRIAVKDHNDKRPKPIILKMQSRYRKDEFLAAIRNLKNIKASDLGFGSSDSRVYANDHLSTKNKFLLRQAKMKSKEKNYAFCWVRNCTIMVRKNETSPVLHINSEDSLKKIT</sequence>
<keyword evidence="1" id="KW-0479">Metal-binding</keyword>
<evidence type="ECO:0000256" key="4">
    <source>
        <dbReference type="PROSITE-ProRule" id="PRU00146"/>
    </source>
</evidence>
<dbReference type="InterPro" id="IPR013083">
    <property type="entry name" value="Znf_RING/FYVE/PHD"/>
</dbReference>
<keyword evidence="2 4" id="KW-0863">Zinc-finger</keyword>
<dbReference type="PROSITE" id="PS50016">
    <property type="entry name" value="ZF_PHD_2"/>
    <property type="match status" value="1"/>
</dbReference>
<feature type="domain" description="PHD-type" evidence="6">
    <location>
        <begin position="3"/>
        <end position="56"/>
    </location>
</feature>
<dbReference type="EMBL" id="OU893342">
    <property type="protein sequence ID" value="CAG9783468.1"/>
    <property type="molecule type" value="Genomic_DNA"/>
</dbReference>
<dbReference type="Pfam" id="PF25298">
    <property type="entry name" value="Baculo_FP_2nd"/>
    <property type="match status" value="1"/>
</dbReference>
<dbReference type="SMART" id="SM00249">
    <property type="entry name" value="PHD"/>
    <property type="match status" value="1"/>
</dbReference>
<dbReference type="OrthoDB" id="7048166at2759"/>
<keyword evidence="5" id="KW-0175">Coiled coil</keyword>
<dbReference type="SUPFAM" id="SSF57903">
    <property type="entry name" value="FYVE/PHD zinc finger"/>
    <property type="match status" value="1"/>
</dbReference>
<dbReference type="Gene3D" id="3.30.40.10">
    <property type="entry name" value="Zinc/RING finger domain, C3HC4 (zinc finger)"/>
    <property type="match status" value="1"/>
</dbReference>
<evidence type="ECO:0000313" key="7">
    <source>
        <dbReference type="EMBL" id="CAG9783468.1"/>
    </source>
</evidence>
<evidence type="ECO:0000256" key="5">
    <source>
        <dbReference type="SAM" id="Coils"/>
    </source>
</evidence>
<reference evidence="7" key="1">
    <citation type="submission" date="2021-12" db="EMBL/GenBank/DDBJ databases">
        <authorList>
            <person name="King R."/>
        </authorList>
    </citation>
    <scope>NUCLEOTIDE SEQUENCE</scope>
</reference>
<dbReference type="GO" id="GO:0008270">
    <property type="term" value="F:zinc ion binding"/>
    <property type="evidence" value="ECO:0007669"/>
    <property type="project" value="UniProtKB-KW"/>
</dbReference>
<dbReference type="Gene3D" id="1.20.5.2280">
    <property type="match status" value="1"/>
</dbReference>
<evidence type="ECO:0000256" key="1">
    <source>
        <dbReference type="ARBA" id="ARBA00022723"/>
    </source>
</evidence>
<dbReference type="Gene3D" id="3.30.70.1820">
    <property type="entry name" value="L1 transposable element, RRM domain"/>
    <property type="match status" value="1"/>
</dbReference>
<dbReference type="InterPro" id="IPR011011">
    <property type="entry name" value="Znf_FYVE_PHD"/>
</dbReference>
<proteinExistence type="predicted"/>
<gene>
    <name evidence="7" type="ORF">DIATSA_LOCUS1636</name>
</gene>
<dbReference type="AlphaFoldDB" id="A0A9N9QUB3"/>
<evidence type="ECO:0000256" key="3">
    <source>
        <dbReference type="ARBA" id="ARBA00022833"/>
    </source>
</evidence>